<keyword evidence="5 7" id="KW-0418">Kinase</keyword>
<evidence type="ECO:0000256" key="5">
    <source>
        <dbReference type="HAMAP-Rule" id="MF_00376"/>
    </source>
</evidence>
<accession>A0A2W7CA62</accession>
<dbReference type="Proteomes" id="UP000248616">
    <property type="component" value="Unassembled WGS sequence"/>
</dbReference>
<dbReference type="EC" id="2.7.1.24" evidence="5 6"/>
<keyword evidence="2 5" id="KW-0547">Nucleotide-binding</keyword>
<dbReference type="HAMAP" id="MF_00376">
    <property type="entry name" value="Dephospho_CoA_kinase"/>
    <property type="match status" value="1"/>
</dbReference>
<evidence type="ECO:0000313" key="8">
    <source>
        <dbReference type="Proteomes" id="UP000248616"/>
    </source>
</evidence>
<dbReference type="SUPFAM" id="SSF52540">
    <property type="entry name" value="P-loop containing nucleoside triphosphate hydrolases"/>
    <property type="match status" value="1"/>
</dbReference>
<comment type="catalytic activity">
    <reaction evidence="5">
        <text>3'-dephospho-CoA + ATP = ADP + CoA + H(+)</text>
        <dbReference type="Rhea" id="RHEA:18245"/>
        <dbReference type="ChEBI" id="CHEBI:15378"/>
        <dbReference type="ChEBI" id="CHEBI:30616"/>
        <dbReference type="ChEBI" id="CHEBI:57287"/>
        <dbReference type="ChEBI" id="CHEBI:57328"/>
        <dbReference type="ChEBI" id="CHEBI:456216"/>
        <dbReference type="EC" id="2.7.1.24"/>
    </reaction>
</comment>
<keyword evidence="5" id="KW-0808">Transferase</keyword>
<gene>
    <name evidence="5" type="primary">coaE</name>
    <name evidence="7" type="ORF">B5V02_09725</name>
</gene>
<dbReference type="GO" id="GO:0005524">
    <property type="term" value="F:ATP binding"/>
    <property type="evidence" value="ECO:0007669"/>
    <property type="project" value="UniProtKB-UniRule"/>
</dbReference>
<comment type="function">
    <text evidence="5">Catalyzes the phosphorylation of the 3'-hydroxyl group of dephosphocoenzyme A to form coenzyme A.</text>
</comment>
<comment type="subcellular location">
    <subcellularLocation>
        <location evidence="5">Cytoplasm</location>
    </subcellularLocation>
</comment>
<dbReference type="RefSeq" id="WP_111544036.1">
    <property type="nucleotide sequence ID" value="NZ_MZXV01000019.1"/>
</dbReference>
<evidence type="ECO:0000256" key="2">
    <source>
        <dbReference type="ARBA" id="ARBA00022741"/>
    </source>
</evidence>
<evidence type="ECO:0000256" key="6">
    <source>
        <dbReference type="NCBIfam" id="TIGR00152"/>
    </source>
</evidence>
<dbReference type="NCBIfam" id="TIGR00152">
    <property type="entry name" value="dephospho-CoA kinase"/>
    <property type="match status" value="1"/>
</dbReference>
<dbReference type="GO" id="GO:0004140">
    <property type="term" value="F:dephospho-CoA kinase activity"/>
    <property type="evidence" value="ECO:0007669"/>
    <property type="project" value="UniProtKB-UniRule"/>
</dbReference>
<keyword evidence="5" id="KW-0963">Cytoplasm</keyword>
<evidence type="ECO:0000313" key="7">
    <source>
        <dbReference type="EMBL" id="PZV38618.1"/>
    </source>
</evidence>
<dbReference type="PROSITE" id="PS51219">
    <property type="entry name" value="DPCK"/>
    <property type="match status" value="1"/>
</dbReference>
<dbReference type="PANTHER" id="PTHR10695:SF46">
    <property type="entry name" value="BIFUNCTIONAL COENZYME A SYNTHASE-RELATED"/>
    <property type="match status" value="1"/>
</dbReference>
<keyword evidence="3 5" id="KW-0067">ATP-binding</keyword>
<dbReference type="CDD" id="cd02022">
    <property type="entry name" value="DPCK"/>
    <property type="match status" value="1"/>
</dbReference>
<dbReference type="AlphaFoldDB" id="A0A2W7CA62"/>
<evidence type="ECO:0000256" key="3">
    <source>
        <dbReference type="ARBA" id="ARBA00022840"/>
    </source>
</evidence>
<keyword evidence="4 5" id="KW-0173">Coenzyme A biosynthesis</keyword>
<name>A0A2W7CA62_9HYPH</name>
<dbReference type="EMBL" id="MZXV01000019">
    <property type="protein sequence ID" value="PZV38618.1"/>
    <property type="molecule type" value="Genomic_DNA"/>
</dbReference>
<feature type="binding site" evidence="5">
    <location>
        <begin position="11"/>
        <end position="16"/>
    </location>
    <ligand>
        <name>ATP</name>
        <dbReference type="ChEBI" id="CHEBI:30616"/>
    </ligand>
</feature>
<dbReference type="OrthoDB" id="9812943at2"/>
<dbReference type="PANTHER" id="PTHR10695">
    <property type="entry name" value="DEPHOSPHO-COA KINASE-RELATED"/>
    <property type="match status" value="1"/>
</dbReference>
<proteinExistence type="inferred from homology"/>
<dbReference type="InterPro" id="IPR027417">
    <property type="entry name" value="P-loop_NTPase"/>
</dbReference>
<protein>
    <recommendedName>
        <fullName evidence="5 6">Dephospho-CoA kinase</fullName>
        <ecNumber evidence="5 6">2.7.1.24</ecNumber>
    </recommendedName>
    <alternativeName>
        <fullName evidence="5">Dephosphocoenzyme A kinase</fullName>
    </alternativeName>
</protein>
<dbReference type="GO" id="GO:0005737">
    <property type="term" value="C:cytoplasm"/>
    <property type="evidence" value="ECO:0007669"/>
    <property type="project" value="UniProtKB-SubCell"/>
</dbReference>
<keyword evidence="8" id="KW-1185">Reference proteome</keyword>
<comment type="pathway">
    <text evidence="5">Cofactor biosynthesis; coenzyme A biosynthesis; CoA from (R)-pantothenate: step 5/5.</text>
</comment>
<comment type="caution">
    <text evidence="7">The sequence shown here is derived from an EMBL/GenBank/DDBJ whole genome shotgun (WGS) entry which is preliminary data.</text>
</comment>
<comment type="similarity">
    <text evidence="1 5">Belongs to the CoaE family.</text>
</comment>
<dbReference type="GO" id="GO:0015937">
    <property type="term" value="P:coenzyme A biosynthetic process"/>
    <property type="evidence" value="ECO:0007669"/>
    <property type="project" value="UniProtKB-UniRule"/>
</dbReference>
<evidence type="ECO:0000256" key="4">
    <source>
        <dbReference type="ARBA" id="ARBA00022993"/>
    </source>
</evidence>
<dbReference type="Gene3D" id="3.40.50.300">
    <property type="entry name" value="P-loop containing nucleotide triphosphate hydrolases"/>
    <property type="match status" value="1"/>
</dbReference>
<organism evidence="7 8">
    <name type="scientific">Mesorhizobium kowhaii</name>
    <dbReference type="NCBI Taxonomy" id="1300272"/>
    <lineage>
        <taxon>Bacteria</taxon>
        <taxon>Pseudomonadati</taxon>
        <taxon>Pseudomonadota</taxon>
        <taxon>Alphaproteobacteria</taxon>
        <taxon>Hyphomicrobiales</taxon>
        <taxon>Phyllobacteriaceae</taxon>
        <taxon>Mesorhizobium</taxon>
    </lineage>
</organism>
<dbReference type="UniPathway" id="UPA00241">
    <property type="reaction ID" value="UER00356"/>
</dbReference>
<evidence type="ECO:0000256" key="1">
    <source>
        <dbReference type="ARBA" id="ARBA00009018"/>
    </source>
</evidence>
<dbReference type="InterPro" id="IPR001977">
    <property type="entry name" value="Depp_CoAkinase"/>
</dbReference>
<reference evidence="8" key="1">
    <citation type="submission" date="2017-03" db="EMBL/GenBank/DDBJ databases">
        <authorList>
            <person name="Safronova V.I."/>
            <person name="Sazanova A.L."/>
            <person name="Chirak E.R."/>
        </authorList>
    </citation>
    <scope>NUCLEOTIDE SEQUENCE [LARGE SCALE GENOMIC DNA]</scope>
    <source>
        <strain evidence="8">Ach-343</strain>
    </source>
</reference>
<sequence>MIVLGLTGSIGMGKSTTAKMFAEAGVPVHDSDEAVHRLYAGKAAPLVEAAFPGTTSAGVVDRAKLGERVLGDATALKRLEAIIHPLVRADADAFLARHRAAGAPLAVLDIPLLFETGGRNRVDKVVVVTAPAEVQRQRVLARPGMTEEKLASILAKQVPDAEKRRQADFIIDTGQGMDAARAAVAAIIAELSGDKSGKAGS</sequence>
<dbReference type="Pfam" id="PF01121">
    <property type="entry name" value="CoaE"/>
    <property type="match status" value="1"/>
</dbReference>